<comment type="caution">
    <text evidence="10">The sequence shown here is derived from an EMBL/GenBank/DDBJ whole genome shotgun (WGS) entry which is preliminary data.</text>
</comment>
<dbReference type="OrthoDB" id="118234at2759"/>
<reference evidence="10" key="1">
    <citation type="submission" date="2021-02" db="EMBL/GenBank/DDBJ databases">
        <authorList>
            <person name="Nowell W R."/>
        </authorList>
    </citation>
    <scope>NUCLEOTIDE SEQUENCE</scope>
</reference>
<feature type="compositionally biased region" description="Polar residues" evidence="7">
    <location>
        <begin position="89"/>
        <end position="99"/>
    </location>
</feature>
<proteinExistence type="predicted"/>
<dbReference type="EMBL" id="CAJOBC010004258">
    <property type="protein sequence ID" value="CAF3820978.1"/>
    <property type="molecule type" value="Genomic_DNA"/>
</dbReference>
<dbReference type="Pfam" id="PF09402">
    <property type="entry name" value="MSC"/>
    <property type="match status" value="1"/>
</dbReference>
<evidence type="ECO:0000256" key="5">
    <source>
        <dbReference type="ARBA" id="ARBA00023136"/>
    </source>
</evidence>
<comment type="subcellular location">
    <subcellularLocation>
        <location evidence="1">Nucleus inner membrane</location>
    </subcellularLocation>
</comment>
<dbReference type="InterPro" id="IPR041885">
    <property type="entry name" value="MAN1_winged_helix_dom"/>
</dbReference>
<dbReference type="AlphaFoldDB" id="A0A814KM93"/>
<evidence type="ECO:0000313" key="11">
    <source>
        <dbReference type="EMBL" id="CAF3820978.1"/>
    </source>
</evidence>
<dbReference type="Gene3D" id="1.10.10.1180">
    <property type="entry name" value="MAN1, winged-helix domain"/>
    <property type="match status" value="1"/>
</dbReference>
<evidence type="ECO:0000256" key="1">
    <source>
        <dbReference type="ARBA" id="ARBA00004540"/>
    </source>
</evidence>
<feature type="compositionally biased region" description="Low complexity" evidence="7">
    <location>
        <begin position="106"/>
        <end position="121"/>
    </location>
</feature>
<sequence>MVPPITSRNRDDLIARLEILRAKPQTRQLRSDSQSYRPSTNTSSRITTSSTTSSIRPAPSRLIDLSDSETETASGDHVYSRSILVRQKSPISQKRSAQVRQPYDHSLTSDQQKSSTTSSITHDVEQSIAKHRREIQQLLESAKDRTRMLAPLATNETPTRTNSTYSNSQQQSQSQQYQHKTDDNSSDRKVKKTYKEAPWVTAQFKESWKSLKNLWKQYKHVIKNIFKALLIGTLIGGLLIFLRQKGTGLIPYRKGITCSVENATYCSDMEPMVADVRRHLQIRHGEVDCGFRPISDIRVVKPEIDKYLDQRNYKFELGVQERWKSLIAYIIEKPVDDILVYDKFNNKLNVTHDLTTAFKLSTPEAIRSISCRAKKGVNSALQNIVWLLTGTLGLVSLVWLVKRRSKQQTEEEHTYNGFIQKILYMLEDQYETHVHDSNAKPFLAISHIHDILIPPKDRKRLKSLWERIKAHMSNDESRVRHESQLIHGEEFDVWRWIQPLSPTTKRKDYQRSMHNDSPKSGGSGGNDSYIYMPNDLGLTECLKLRNFFRSDRMPNDNEIDNTVANIQERCSNIRSIEHIGINSGFVYIKFGSKEAAAQGYQLLNKWIYQGREILAKYLRPERYYVHFPEAAQSLRK</sequence>
<feature type="compositionally biased region" description="Basic and acidic residues" evidence="7">
    <location>
        <begin position="179"/>
        <end position="188"/>
    </location>
</feature>
<dbReference type="Gene3D" id="3.30.70.330">
    <property type="match status" value="1"/>
</dbReference>
<organism evidence="10 12">
    <name type="scientific">Didymodactylos carnosus</name>
    <dbReference type="NCBI Taxonomy" id="1234261"/>
    <lineage>
        <taxon>Eukaryota</taxon>
        <taxon>Metazoa</taxon>
        <taxon>Spiralia</taxon>
        <taxon>Gnathifera</taxon>
        <taxon>Rotifera</taxon>
        <taxon>Eurotatoria</taxon>
        <taxon>Bdelloidea</taxon>
        <taxon>Philodinida</taxon>
        <taxon>Philodinidae</taxon>
        <taxon>Didymodactylos</taxon>
    </lineage>
</organism>
<evidence type="ECO:0000256" key="7">
    <source>
        <dbReference type="SAM" id="MobiDB-lite"/>
    </source>
</evidence>
<feature type="compositionally biased region" description="Basic and acidic residues" evidence="7">
    <location>
        <begin position="505"/>
        <end position="517"/>
    </location>
</feature>
<evidence type="ECO:0000313" key="10">
    <source>
        <dbReference type="EMBL" id="CAF1051490.1"/>
    </source>
</evidence>
<dbReference type="GO" id="GO:0005637">
    <property type="term" value="C:nuclear inner membrane"/>
    <property type="evidence" value="ECO:0007669"/>
    <property type="project" value="UniProtKB-SubCell"/>
</dbReference>
<dbReference type="InterPro" id="IPR035979">
    <property type="entry name" value="RBD_domain_sf"/>
</dbReference>
<feature type="compositionally biased region" description="Low complexity" evidence="7">
    <location>
        <begin position="161"/>
        <end position="178"/>
    </location>
</feature>
<evidence type="ECO:0000256" key="6">
    <source>
        <dbReference type="ARBA" id="ARBA00023242"/>
    </source>
</evidence>
<feature type="compositionally biased region" description="Low complexity" evidence="7">
    <location>
        <begin position="37"/>
        <end position="61"/>
    </location>
</feature>
<dbReference type="Proteomes" id="UP000681722">
    <property type="component" value="Unassembled WGS sequence"/>
</dbReference>
<dbReference type="SUPFAM" id="SSF54928">
    <property type="entry name" value="RNA-binding domain, RBD"/>
    <property type="match status" value="1"/>
</dbReference>
<evidence type="ECO:0000256" key="2">
    <source>
        <dbReference type="ARBA" id="ARBA00022553"/>
    </source>
</evidence>
<feature type="region of interest" description="Disordered" evidence="7">
    <location>
        <begin position="141"/>
        <end position="190"/>
    </location>
</feature>
<keyword evidence="12" id="KW-1185">Reference proteome</keyword>
<keyword evidence="6" id="KW-0539">Nucleus</keyword>
<protein>
    <recommendedName>
        <fullName evidence="9">Man1/Src1-like C-terminal domain-containing protein</fullName>
    </recommendedName>
</protein>
<dbReference type="PANTHER" id="PTHR13428:SF12">
    <property type="entry name" value="INNER NUCLEAR MEMBRANE PROTEIN MAN1"/>
    <property type="match status" value="1"/>
</dbReference>
<feature type="region of interest" description="Disordered" evidence="7">
    <location>
        <begin position="25"/>
        <end position="77"/>
    </location>
</feature>
<feature type="domain" description="Man1/Src1-like C-terminal" evidence="9">
    <location>
        <begin position="248"/>
        <end position="497"/>
    </location>
</feature>
<dbReference type="InterPro" id="IPR012677">
    <property type="entry name" value="Nucleotide-bd_a/b_plait_sf"/>
</dbReference>
<accession>A0A814KM93</accession>
<evidence type="ECO:0000256" key="8">
    <source>
        <dbReference type="SAM" id="Phobius"/>
    </source>
</evidence>
<feature type="compositionally biased region" description="Polar residues" evidence="7">
    <location>
        <begin position="25"/>
        <end position="36"/>
    </location>
</feature>
<dbReference type="GO" id="GO:0006998">
    <property type="term" value="P:nuclear envelope organization"/>
    <property type="evidence" value="ECO:0007669"/>
    <property type="project" value="TreeGrafter"/>
</dbReference>
<keyword evidence="4 8" id="KW-1133">Transmembrane helix</keyword>
<keyword evidence="3 8" id="KW-0812">Transmembrane</keyword>
<evidence type="ECO:0000256" key="3">
    <source>
        <dbReference type="ARBA" id="ARBA00022692"/>
    </source>
</evidence>
<dbReference type="Proteomes" id="UP000663829">
    <property type="component" value="Unassembled WGS sequence"/>
</dbReference>
<keyword evidence="2" id="KW-0597">Phosphoprotein</keyword>
<dbReference type="PANTHER" id="PTHR13428">
    <property type="entry name" value="INNER NUCLEAR MEMBRANE PROTEIN MAN1 LEM DOMAIN CONTAINING PROTEIN"/>
    <property type="match status" value="1"/>
</dbReference>
<evidence type="ECO:0000259" key="9">
    <source>
        <dbReference type="Pfam" id="PF09402"/>
    </source>
</evidence>
<dbReference type="EMBL" id="CAJNOQ010004258">
    <property type="protein sequence ID" value="CAF1051490.1"/>
    <property type="molecule type" value="Genomic_DNA"/>
</dbReference>
<feature type="region of interest" description="Disordered" evidence="7">
    <location>
        <begin position="505"/>
        <end position="526"/>
    </location>
</feature>
<evidence type="ECO:0000313" key="12">
    <source>
        <dbReference type="Proteomes" id="UP000663829"/>
    </source>
</evidence>
<name>A0A814KM93_9BILA</name>
<dbReference type="InterPro" id="IPR052277">
    <property type="entry name" value="INM_ESCRT-Associated"/>
</dbReference>
<gene>
    <name evidence="10" type="ORF">GPM918_LOCUS16307</name>
    <name evidence="11" type="ORF">SRO942_LOCUS16307</name>
</gene>
<keyword evidence="5 8" id="KW-0472">Membrane</keyword>
<feature type="region of interest" description="Disordered" evidence="7">
    <location>
        <begin position="89"/>
        <end position="125"/>
    </location>
</feature>
<evidence type="ECO:0000256" key="4">
    <source>
        <dbReference type="ARBA" id="ARBA00022989"/>
    </source>
</evidence>
<dbReference type="InterPro" id="IPR018996">
    <property type="entry name" value="Man1/Src1-like_C"/>
</dbReference>
<dbReference type="GO" id="GO:0031490">
    <property type="term" value="F:chromatin DNA binding"/>
    <property type="evidence" value="ECO:0007669"/>
    <property type="project" value="TreeGrafter"/>
</dbReference>
<feature type="transmembrane region" description="Helical" evidence="8">
    <location>
        <begin position="225"/>
        <end position="242"/>
    </location>
</feature>
<dbReference type="GO" id="GO:0030514">
    <property type="term" value="P:negative regulation of BMP signaling pathway"/>
    <property type="evidence" value="ECO:0007669"/>
    <property type="project" value="TreeGrafter"/>
</dbReference>